<feature type="transmembrane region" description="Helical" evidence="5">
    <location>
        <begin position="349"/>
        <end position="370"/>
    </location>
</feature>
<evidence type="ECO:0000256" key="3">
    <source>
        <dbReference type="ARBA" id="ARBA00022989"/>
    </source>
</evidence>
<dbReference type="PROSITE" id="PS50850">
    <property type="entry name" value="MFS"/>
    <property type="match status" value="1"/>
</dbReference>
<feature type="transmembrane region" description="Helical" evidence="5">
    <location>
        <begin position="94"/>
        <end position="113"/>
    </location>
</feature>
<feature type="transmembrane region" description="Helical" evidence="5">
    <location>
        <begin position="42"/>
        <end position="61"/>
    </location>
</feature>
<proteinExistence type="predicted"/>
<comment type="subcellular location">
    <subcellularLocation>
        <location evidence="1">Cell membrane</location>
        <topology evidence="1">Multi-pass membrane protein</topology>
    </subcellularLocation>
</comment>
<dbReference type="Pfam" id="PF07690">
    <property type="entry name" value="MFS_1"/>
    <property type="match status" value="1"/>
</dbReference>
<dbReference type="GO" id="GO:0022857">
    <property type="term" value="F:transmembrane transporter activity"/>
    <property type="evidence" value="ECO:0007669"/>
    <property type="project" value="InterPro"/>
</dbReference>
<dbReference type="EMBL" id="CADCTI010000185">
    <property type="protein sequence ID" value="CAA9254455.1"/>
    <property type="molecule type" value="Genomic_DNA"/>
</dbReference>
<keyword evidence="3 5" id="KW-1133">Transmembrane helix</keyword>
<evidence type="ECO:0000256" key="2">
    <source>
        <dbReference type="ARBA" id="ARBA00022692"/>
    </source>
</evidence>
<sequence>MSALVRARAAVVAIFAANGAMFGNWAVRIPDVKADLGLSEAALGAALLVPAIGALVAMPLAGALSARVGSRPATGAAALVFFAVPVLLGVASSFAWLAVALLLFGLAIGSLDVTMNAQAVTVERAGTRPVMSSFHAAFSGGALVGSLTGALAAAADVPLALHLGLTGLVLLALTAPLFPATLREERVEGPRGPLFAWPRGRLLPLAVIALAVLLAEGAVGDWSAVYLRQELGAGVGTAGLAFTAFSLTMVAGRLAGDHLVARWGRVRTVRVSALIAVAGGLVVVLVPSVVVAVLGFAAMGIGLACVVPLVFVAAAGDDPDPGPALAAVSTPGYVGFLIGPPLIGALGEVVGLGSALLLLPLLLAGVAVLAGRTAPARMISA</sequence>
<evidence type="ECO:0000256" key="5">
    <source>
        <dbReference type="SAM" id="Phobius"/>
    </source>
</evidence>
<dbReference type="InterPro" id="IPR051788">
    <property type="entry name" value="MFS_Transporter"/>
</dbReference>
<keyword evidence="2 5" id="KW-0812">Transmembrane</keyword>
<gene>
    <name evidence="7" type="ORF">AVDCRST_MAG57-2310</name>
</gene>
<feature type="transmembrane region" description="Helical" evidence="5">
    <location>
        <begin position="68"/>
        <end position="88"/>
    </location>
</feature>
<feature type="transmembrane region" description="Helical" evidence="5">
    <location>
        <begin position="324"/>
        <end position="343"/>
    </location>
</feature>
<feature type="transmembrane region" description="Helical" evidence="5">
    <location>
        <begin position="134"/>
        <end position="155"/>
    </location>
</feature>
<dbReference type="PANTHER" id="PTHR23514:SF13">
    <property type="entry name" value="INNER MEMBRANE PROTEIN YBJJ"/>
    <property type="match status" value="1"/>
</dbReference>
<evidence type="ECO:0000256" key="1">
    <source>
        <dbReference type="ARBA" id="ARBA00004651"/>
    </source>
</evidence>
<dbReference type="Gene3D" id="1.20.1250.20">
    <property type="entry name" value="MFS general substrate transporter like domains"/>
    <property type="match status" value="2"/>
</dbReference>
<feature type="domain" description="Major facilitator superfamily (MFS) profile" evidence="6">
    <location>
        <begin position="1"/>
        <end position="378"/>
    </location>
</feature>
<organism evidence="7">
    <name type="scientific">uncultured Blastococcus sp</name>
    <dbReference type="NCBI Taxonomy" id="217144"/>
    <lineage>
        <taxon>Bacteria</taxon>
        <taxon>Bacillati</taxon>
        <taxon>Actinomycetota</taxon>
        <taxon>Actinomycetes</taxon>
        <taxon>Geodermatophilales</taxon>
        <taxon>Geodermatophilaceae</taxon>
        <taxon>Blastococcus</taxon>
        <taxon>environmental samples</taxon>
    </lineage>
</organism>
<accession>A0A6J4IMJ3</accession>
<dbReference type="GO" id="GO:0005886">
    <property type="term" value="C:plasma membrane"/>
    <property type="evidence" value="ECO:0007669"/>
    <property type="project" value="UniProtKB-SubCell"/>
</dbReference>
<name>A0A6J4IMJ3_9ACTN</name>
<dbReference type="AlphaFoldDB" id="A0A6J4IMJ3"/>
<feature type="transmembrane region" description="Helical" evidence="5">
    <location>
        <begin position="231"/>
        <end position="256"/>
    </location>
</feature>
<feature type="transmembrane region" description="Helical" evidence="5">
    <location>
        <begin position="292"/>
        <end position="312"/>
    </location>
</feature>
<dbReference type="InterPro" id="IPR036259">
    <property type="entry name" value="MFS_trans_sf"/>
</dbReference>
<evidence type="ECO:0000259" key="6">
    <source>
        <dbReference type="PROSITE" id="PS50850"/>
    </source>
</evidence>
<evidence type="ECO:0000313" key="7">
    <source>
        <dbReference type="EMBL" id="CAA9254455.1"/>
    </source>
</evidence>
<evidence type="ECO:0000256" key="4">
    <source>
        <dbReference type="ARBA" id="ARBA00023136"/>
    </source>
</evidence>
<feature type="transmembrane region" description="Helical" evidence="5">
    <location>
        <begin position="202"/>
        <end position="219"/>
    </location>
</feature>
<dbReference type="InterPro" id="IPR011701">
    <property type="entry name" value="MFS"/>
</dbReference>
<reference evidence="7" key="1">
    <citation type="submission" date="2020-02" db="EMBL/GenBank/DDBJ databases">
        <authorList>
            <person name="Meier V. D."/>
        </authorList>
    </citation>
    <scope>NUCLEOTIDE SEQUENCE</scope>
    <source>
        <strain evidence="7">AVDCRST_MAG57</strain>
    </source>
</reference>
<dbReference type="CDD" id="cd17393">
    <property type="entry name" value="MFS_MosC_like"/>
    <property type="match status" value="1"/>
</dbReference>
<dbReference type="SUPFAM" id="SSF103473">
    <property type="entry name" value="MFS general substrate transporter"/>
    <property type="match status" value="1"/>
</dbReference>
<protein>
    <recommendedName>
        <fullName evidence="6">Major facilitator superfamily (MFS) profile domain-containing protein</fullName>
    </recommendedName>
</protein>
<dbReference type="PANTHER" id="PTHR23514">
    <property type="entry name" value="BYPASS OF STOP CODON PROTEIN 6"/>
    <property type="match status" value="1"/>
</dbReference>
<keyword evidence="4 5" id="KW-0472">Membrane</keyword>
<dbReference type="InterPro" id="IPR020846">
    <property type="entry name" value="MFS_dom"/>
</dbReference>
<feature type="transmembrane region" description="Helical" evidence="5">
    <location>
        <begin position="161"/>
        <end position="182"/>
    </location>
</feature>
<feature type="transmembrane region" description="Helical" evidence="5">
    <location>
        <begin position="268"/>
        <end position="286"/>
    </location>
</feature>